<reference evidence="2 3" key="1">
    <citation type="submission" date="2018-06" db="EMBL/GenBank/DDBJ databases">
        <authorList>
            <consortium name="Pathogen Informatics"/>
            <person name="Doyle S."/>
        </authorList>
    </citation>
    <scope>NUCLEOTIDE SEQUENCE [LARGE SCALE GENOMIC DNA]</scope>
    <source>
        <strain evidence="2 3">NCTC10821</strain>
    </source>
</reference>
<protein>
    <submittedName>
        <fullName evidence="2">Uncharacterized protein</fullName>
    </submittedName>
</protein>
<accession>A0A378TLZ0</accession>
<dbReference type="RefSeq" id="WP_115279875.1">
    <property type="nucleotide sequence ID" value="NZ_AP022600.1"/>
</dbReference>
<feature type="compositionally biased region" description="Low complexity" evidence="1">
    <location>
        <begin position="1"/>
        <end position="23"/>
    </location>
</feature>
<dbReference type="OrthoDB" id="4753402at2"/>
<proteinExistence type="predicted"/>
<name>A0A378TLZ0_9MYCO</name>
<feature type="region of interest" description="Disordered" evidence="1">
    <location>
        <begin position="1"/>
        <end position="33"/>
    </location>
</feature>
<evidence type="ECO:0000313" key="3">
    <source>
        <dbReference type="Proteomes" id="UP000254978"/>
    </source>
</evidence>
<organism evidence="2 3">
    <name type="scientific">Mycolicibacterium tokaiense</name>
    <dbReference type="NCBI Taxonomy" id="39695"/>
    <lineage>
        <taxon>Bacteria</taxon>
        <taxon>Bacillati</taxon>
        <taxon>Actinomycetota</taxon>
        <taxon>Actinomycetes</taxon>
        <taxon>Mycobacteriales</taxon>
        <taxon>Mycobacteriaceae</taxon>
        <taxon>Mycolicibacterium</taxon>
    </lineage>
</organism>
<evidence type="ECO:0000256" key="1">
    <source>
        <dbReference type="SAM" id="MobiDB-lite"/>
    </source>
</evidence>
<gene>
    <name evidence="2" type="ORF">NCTC10821_04339</name>
</gene>
<keyword evidence="3" id="KW-1185">Reference proteome</keyword>
<dbReference type="EMBL" id="UGQT01000001">
    <property type="protein sequence ID" value="STZ60795.1"/>
    <property type="molecule type" value="Genomic_DNA"/>
</dbReference>
<evidence type="ECO:0000313" key="2">
    <source>
        <dbReference type="EMBL" id="STZ60795.1"/>
    </source>
</evidence>
<dbReference type="AlphaFoldDB" id="A0A378TLZ0"/>
<sequence>MTVKALNRTPAALAARRPAPTRTFSQPEQRERRQQGLVVQLTGTWSLTDEIRDICIPLADRVAQRRSPRAYLRYAEDLTDAVGELIFVAGGLLAEAKAQNQTRHLSLEERGRAMAAVRALAQRPRLPEITSEALVEGVWGHQLTAAAATYDRNLARLLGNALTGAVSDRLLRALAGVDHAARALGRRLDRDAQTPAKATETVSDTDRARAELARLGVTL</sequence>
<dbReference type="Proteomes" id="UP000254978">
    <property type="component" value="Unassembled WGS sequence"/>
</dbReference>